<dbReference type="InterPro" id="IPR003661">
    <property type="entry name" value="HisK_dim/P_dom"/>
</dbReference>
<dbReference type="SMART" id="SM00388">
    <property type="entry name" value="HisKA"/>
    <property type="match status" value="1"/>
</dbReference>
<evidence type="ECO:0000313" key="22">
    <source>
        <dbReference type="EMBL" id="CAG9169865.1"/>
    </source>
</evidence>
<evidence type="ECO:0000256" key="3">
    <source>
        <dbReference type="ARBA" id="ARBA00012438"/>
    </source>
</evidence>
<evidence type="ECO:0000256" key="1">
    <source>
        <dbReference type="ARBA" id="ARBA00000085"/>
    </source>
</evidence>
<dbReference type="Gene3D" id="3.30.565.10">
    <property type="entry name" value="Histidine kinase-like ATPase, C-terminal domain"/>
    <property type="match status" value="1"/>
</dbReference>
<evidence type="ECO:0000256" key="15">
    <source>
        <dbReference type="PROSITE-ProRule" id="PRU00169"/>
    </source>
</evidence>
<feature type="domain" description="PAS" evidence="20">
    <location>
        <begin position="458"/>
        <end position="515"/>
    </location>
</feature>
<dbReference type="SUPFAM" id="SSF52172">
    <property type="entry name" value="CheY-like"/>
    <property type="match status" value="1"/>
</dbReference>
<dbReference type="Gene3D" id="3.40.50.2300">
    <property type="match status" value="1"/>
</dbReference>
<dbReference type="SMART" id="SM00387">
    <property type="entry name" value="HATPase_c"/>
    <property type="match status" value="1"/>
</dbReference>
<keyword evidence="10" id="KW-0067">ATP-binding</keyword>
<dbReference type="InterPro" id="IPR036890">
    <property type="entry name" value="HATPase_C_sf"/>
</dbReference>
<dbReference type="Pfam" id="PF00989">
    <property type="entry name" value="PAS"/>
    <property type="match status" value="2"/>
</dbReference>
<evidence type="ECO:0000256" key="13">
    <source>
        <dbReference type="ARBA" id="ARBA00023136"/>
    </source>
</evidence>
<dbReference type="PROSITE" id="PS50112">
    <property type="entry name" value="PAS"/>
    <property type="match status" value="2"/>
</dbReference>
<evidence type="ECO:0000256" key="16">
    <source>
        <dbReference type="SAM" id="MobiDB-lite"/>
    </source>
</evidence>
<dbReference type="SUPFAM" id="SSF47384">
    <property type="entry name" value="Homodimeric domain of signal transducing histidine kinase"/>
    <property type="match status" value="1"/>
</dbReference>
<reference evidence="22 23" key="1">
    <citation type="submission" date="2021-08" db="EMBL/GenBank/DDBJ databases">
        <authorList>
            <person name="Peeters C."/>
        </authorList>
    </citation>
    <scope>NUCLEOTIDE SEQUENCE [LARGE SCALE GENOMIC DNA]</scope>
    <source>
        <strain evidence="22 23">LMG 23994</strain>
    </source>
</reference>
<dbReference type="CDD" id="cd00082">
    <property type="entry name" value="HisKA"/>
    <property type="match status" value="1"/>
</dbReference>
<comment type="subcellular location">
    <subcellularLocation>
        <location evidence="2">Cell inner membrane</location>
        <topology evidence="2">Multi-pass membrane protein</topology>
    </subcellularLocation>
</comment>
<evidence type="ECO:0000256" key="2">
    <source>
        <dbReference type="ARBA" id="ARBA00004429"/>
    </source>
</evidence>
<dbReference type="CDD" id="cd12915">
    <property type="entry name" value="PDC2_DGC_like"/>
    <property type="match status" value="1"/>
</dbReference>
<proteinExistence type="predicted"/>
<dbReference type="InterPro" id="IPR013767">
    <property type="entry name" value="PAS_fold"/>
</dbReference>
<keyword evidence="11 17" id="KW-1133">Transmembrane helix</keyword>
<dbReference type="Gene3D" id="1.10.287.130">
    <property type="match status" value="1"/>
</dbReference>
<organism evidence="22 23">
    <name type="scientific">Cupriavidus pinatubonensis</name>
    <dbReference type="NCBI Taxonomy" id="248026"/>
    <lineage>
        <taxon>Bacteria</taxon>
        <taxon>Pseudomonadati</taxon>
        <taxon>Pseudomonadota</taxon>
        <taxon>Betaproteobacteria</taxon>
        <taxon>Burkholderiales</taxon>
        <taxon>Burkholderiaceae</taxon>
        <taxon>Cupriavidus</taxon>
    </lineage>
</organism>
<dbReference type="GO" id="GO:0004673">
    <property type="term" value="F:protein histidine kinase activity"/>
    <property type="evidence" value="ECO:0007669"/>
    <property type="project" value="UniProtKB-EC"/>
</dbReference>
<evidence type="ECO:0000256" key="5">
    <source>
        <dbReference type="ARBA" id="ARBA00022519"/>
    </source>
</evidence>
<evidence type="ECO:0000256" key="12">
    <source>
        <dbReference type="ARBA" id="ARBA00023012"/>
    </source>
</evidence>
<dbReference type="InterPro" id="IPR033479">
    <property type="entry name" value="dCache_1"/>
</dbReference>
<dbReference type="EMBL" id="CAJZAF010000007">
    <property type="protein sequence ID" value="CAG9169865.1"/>
    <property type="molecule type" value="Genomic_DNA"/>
</dbReference>
<keyword evidence="13 17" id="KW-0472">Membrane</keyword>
<dbReference type="SMART" id="SM00091">
    <property type="entry name" value="PAS"/>
    <property type="match status" value="4"/>
</dbReference>
<evidence type="ECO:0000256" key="10">
    <source>
        <dbReference type="ARBA" id="ARBA00022840"/>
    </source>
</evidence>
<dbReference type="SUPFAM" id="SSF47226">
    <property type="entry name" value="Histidine-containing phosphotransfer domain, HPT domain"/>
    <property type="match status" value="1"/>
</dbReference>
<dbReference type="Gene3D" id="3.30.450.20">
    <property type="entry name" value="PAS domain"/>
    <property type="match status" value="6"/>
</dbReference>
<dbReference type="InterPro" id="IPR005467">
    <property type="entry name" value="His_kinase_dom"/>
</dbReference>
<keyword evidence="5" id="KW-0997">Cell inner membrane</keyword>
<evidence type="ECO:0000256" key="7">
    <source>
        <dbReference type="ARBA" id="ARBA00022679"/>
    </source>
</evidence>
<dbReference type="Pfam" id="PF08447">
    <property type="entry name" value="PAS_3"/>
    <property type="match status" value="1"/>
</dbReference>
<dbReference type="PROSITE" id="PS50110">
    <property type="entry name" value="RESPONSE_REGULATORY"/>
    <property type="match status" value="1"/>
</dbReference>
<dbReference type="InterPro" id="IPR003594">
    <property type="entry name" value="HATPase_dom"/>
</dbReference>
<feature type="transmembrane region" description="Helical" evidence="17">
    <location>
        <begin position="20"/>
        <end position="42"/>
    </location>
</feature>
<evidence type="ECO:0000256" key="17">
    <source>
        <dbReference type="SAM" id="Phobius"/>
    </source>
</evidence>
<dbReference type="Proteomes" id="UP000701702">
    <property type="component" value="Unassembled WGS sequence"/>
</dbReference>
<protein>
    <recommendedName>
        <fullName evidence="3">histidine kinase</fullName>
        <ecNumber evidence="3">2.7.13.3</ecNumber>
    </recommendedName>
</protein>
<dbReference type="SUPFAM" id="SSF55874">
    <property type="entry name" value="ATPase domain of HSP90 chaperone/DNA topoisomerase II/histidine kinase"/>
    <property type="match status" value="1"/>
</dbReference>
<dbReference type="InterPro" id="IPR036097">
    <property type="entry name" value="HisK_dim/P_sf"/>
</dbReference>
<dbReference type="Pfam" id="PF02518">
    <property type="entry name" value="HATPase_c"/>
    <property type="match status" value="1"/>
</dbReference>
<keyword evidence="9 22" id="KW-0418">Kinase</keyword>
<keyword evidence="12" id="KW-0902">Two-component regulatory system</keyword>
<evidence type="ECO:0000256" key="6">
    <source>
        <dbReference type="ARBA" id="ARBA00022553"/>
    </source>
</evidence>
<feature type="region of interest" description="Disordered" evidence="16">
    <location>
        <begin position="1206"/>
        <end position="1228"/>
    </location>
</feature>
<dbReference type="EC" id="2.7.13.3" evidence="3"/>
<evidence type="ECO:0000256" key="9">
    <source>
        <dbReference type="ARBA" id="ARBA00022777"/>
    </source>
</evidence>
<dbReference type="CDD" id="cd12914">
    <property type="entry name" value="PDC1_DGC_like"/>
    <property type="match status" value="1"/>
</dbReference>
<dbReference type="Pfam" id="PF00072">
    <property type="entry name" value="Response_reg"/>
    <property type="match status" value="1"/>
</dbReference>
<dbReference type="PROSITE" id="PS50109">
    <property type="entry name" value="HIS_KIN"/>
    <property type="match status" value="1"/>
</dbReference>
<dbReference type="InterPro" id="IPR035965">
    <property type="entry name" value="PAS-like_dom_sf"/>
</dbReference>
<feature type="domain" description="Response regulatory" evidence="19">
    <location>
        <begin position="1232"/>
        <end position="1349"/>
    </location>
</feature>
<dbReference type="SUPFAM" id="SSF55785">
    <property type="entry name" value="PYP-like sensor domain (PAS domain)"/>
    <property type="match status" value="4"/>
</dbReference>
<dbReference type="PROSITE" id="PS50894">
    <property type="entry name" value="HPT"/>
    <property type="match status" value="1"/>
</dbReference>
<feature type="domain" description="PAS" evidence="20">
    <location>
        <begin position="705"/>
        <end position="775"/>
    </location>
</feature>
<evidence type="ECO:0000256" key="8">
    <source>
        <dbReference type="ARBA" id="ARBA00022692"/>
    </source>
</evidence>
<keyword evidence="6 15" id="KW-0597">Phosphoprotein</keyword>
<dbReference type="CDD" id="cd16922">
    <property type="entry name" value="HATPase_EvgS-ArcB-TorS-like"/>
    <property type="match status" value="1"/>
</dbReference>
<evidence type="ECO:0000256" key="4">
    <source>
        <dbReference type="ARBA" id="ARBA00022475"/>
    </source>
</evidence>
<dbReference type="SMART" id="SM00448">
    <property type="entry name" value="REC"/>
    <property type="match status" value="1"/>
</dbReference>
<dbReference type="InterPro" id="IPR013655">
    <property type="entry name" value="PAS_fold_3"/>
</dbReference>
<evidence type="ECO:0000259" key="20">
    <source>
        <dbReference type="PROSITE" id="PS50112"/>
    </source>
</evidence>
<evidence type="ECO:0000259" key="21">
    <source>
        <dbReference type="PROSITE" id="PS50894"/>
    </source>
</evidence>
<keyword evidence="10" id="KW-0547">Nucleotide-binding</keyword>
<dbReference type="Pfam" id="PF01627">
    <property type="entry name" value="Hpt"/>
    <property type="match status" value="1"/>
</dbReference>
<evidence type="ECO:0000259" key="19">
    <source>
        <dbReference type="PROSITE" id="PS50110"/>
    </source>
</evidence>
<keyword evidence="23" id="KW-1185">Reference proteome</keyword>
<dbReference type="InterPro" id="IPR000014">
    <property type="entry name" value="PAS"/>
</dbReference>
<feature type="domain" description="Histidine kinase" evidence="18">
    <location>
        <begin position="843"/>
        <end position="1069"/>
    </location>
</feature>
<keyword evidence="8 17" id="KW-0812">Transmembrane</keyword>
<dbReference type="SMART" id="SM00086">
    <property type="entry name" value="PAC"/>
    <property type="match status" value="3"/>
</dbReference>
<dbReference type="InterPro" id="IPR001610">
    <property type="entry name" value="PAC"/>
</dbReference>
<dbReference type="InterPro" id="IPR011006">
    <property type="entry name" value="CheY-like_superfamily"/>
</dbReference>
<evidence type="ECO:0000313" key="23">
    <source>
        <dbReference type="Proteomes" id="UP000701702"/>
    </source>
</evidence>
<sequence>MISSPISETRVAQIAKRRYYLPGVALVIALWLALGSAIGWDADSEIRTAQRQTEALIDVLDAHTTRLMREAEQLANLVAWQVEKHGVQLPMDAYVKSNRVKLDVFLQIAVIDRDGILRSSTVPDFKPVDLSDREHFRVHLENGSRGLFIGKPVFGRASGKPSTQLSRRVENDKGEFIGVVVISMDPAYLTQLYDDLRLGHHGLVAVLGANDYVIRARRAGPKDTVGTIAPEHSALRQALKNAPSGSYQSKSFIDGIDRITSYKKLRDYPLFVVVEFSRFEYLASFRARRDFLLIAGLMMTALILFASARQVTLLRRVVVSGNQERAAREREAKKAERVDALFQAIPDIAFGLSPEGKLDGLNPHFLKLLGVSKEAIWNATSYDIAAAFFRSDRSADRVAKQEALAAALDNTTSDQECLSFRVKIPAALVYEIRLESRRGGGRVVLIRDITFQTQVSESERDLDITLHAINDAVISTDEQGRIKRMNPMAEQFTGWPMQEALARPLSEVLQIVGPDGEAMDPTQEVLGTGVDLHWEGQRLSATNSNMLRDVTISAAPIRAEDGDVRGVVLVLRDVSRERANARALAISEARYRQLIELLPYAVFVQRAGRICYANPKAVETLAAPSQASLLDREVLGFVHADSQRLVQDRMQQLQEARIAVPTAEEIWLRLDGSILQCEVAAAPYDWDEEPAALVLLQDISARKNAEAQRDRFFELSLDLLCVAGMDGYFKRVNPAFQHVLGWTTQELLARPFADFIHPDDLPATRREIERHLAGNPTEHFENRYLCKSGAVVWLAWKAVRAPDGHIYATARDITDSRRVRQQLERSKSEAESASRAKSAFLATMSHEIRTPMNGVIGMVEVLAQSQLSHDQTNIIRTIRESADSLLRIIDDILDFSKIEAGRMEIERTPLSIRHVVESLCVSLMPVAGKAGVRLTNFVSPRIPDEVLSDGTRLRQLLYNLVGNAIKFSGGRADQAGRVDIRAEPVSSNGTVLEVRFTISDNGIGMSQDTLTNLFTPFTQAEASTTRRFGGTGLGLAICHRLVDLLKGEISVSSQPGEGSVFSATLPFEMANQPTPPRDPALRGIDCILVGSRLFSAEDVGIYLTDAGANVRIVQEFPGTLSNECRRDSISILIDDGMNDVYYEDDCLEDADVNRDIGRVVITRTKERISQAEDANIFFLGIEMLGYQSLQDAVATAAGRVSCQQTCGDSIRPDRPPAGSEEGDELEPPKSGLILVAEDDAINQQVILRQLGLLGYAAELAKDGKEALLLWRSCRFSLILTDLNMPEMDGYELAAAVRREEGIVSRIPILALTANALPDEMTRAKAVGFDGYLTKPLHLNLLKEALERSLSSFEAPTPVAPKEGRAPCDSDASSLKLAVLTDLVGDDRDIVNGLLSDYLIALRGQTQGLRLHARNGNARQVSLIAHRLKSSSRSVGALTLGDLCAKLESAGKAENYEEIEHCMSQVETEVPLVEAAVDAWLGQES</sequence>
<dbReference type="RefSeq" id="WP_224001307.1">
    <property type="nucleotide sequence ID" value="NZ_CAJZAF010000007.1"/>
</dbReference>
<dbReference type="CDD" id="cd17546">
    <property type="entry name" value="REC_hyHK_CKI1_RcsC-like"/>
    <property type="match status" value="1"/>
</dbReference>
<evidence type="ECO:0000256" key="14">
    <source>
        <dbReference type="PROSITE-ProRule" id="PRU00110"/>
    </source>
</evidence>
<dbReference type="CDD" id="cd00130">
    <property type="entry name" value="PAS"/>
    <property type="match status" value="3"/>
</dbReference>
<dbReference type="InterPro" id="IPR008207">
    <property type="entry name" value="Sig_transdc_His_kin_Hpt_dom"/>
</dbReference>
<comment type="catalytic activity">
    <reaction evidence="1">
        <text>ATP + protein L-histidine = ADP + protein N-phospho-L-histidine.</text>
        <dbReference type="EC" id="2.7.13.3"/>
    </reaction>
</comment>
<feature type="modified residue" description="4-aspartylphosphate" evidence="15">
    <location>
        <position position="1281"/>
    </location>
</feature>
<dbReference type="InterPro" id="IPR036641">
    <property type="entry name" value="HPT_dom_sf"/>
</dbReference>
<feature type="domain" description="HPt" evidence="21">
    <location>
        <begin position="1386"/>
        <end position="1479"/>
    </location>
</feature>
<dbReference type="InterPro" id="IPR001789">
    <property type="entry name" value="Sig_transdc_resp-reg_receiver"/>
</dbReference>
<keyword evidence="7 22" id="KW-0808">Transferase</keyword>
<dbReference type="PANTHER" id="PTHR43047">
    <property type="entry name" value="TWO-COMPONENT HISTIDINE PROTEIN KINASE"/>
    <property type="match status" value="1"/>
</dbReference>
<dbReference type="InterPro" id="IPR004358">
    <property type="entry name" value="Sig_transdc_His_kin-like_C"/>
</dbReference>
<gene>
    <name evidence="22" type="primary">rcsC_3</name>
    <name evidence="22" type="ORF">LMG23994_01702</name>
</gene>
<evidence type="ECO:0000256" key="11">
    <source>
        <dbReference type="ARBA" id="ARBA00022989"/>
    </source>
</evidence>
<keyword evidence="4" id="KW-1003">Cell membrane</keyword>
<dbReference type="CDD" id="cd00088">
    <property type="entry name" value="HPT"/>
    <property type="match status" value="1"/>
</dbReference>
<dbReference type="PRINTS" id="PR00344">
    <property type="entry name" value="BCTRLSENSOR"/>
</dbReference>
<dbReference type="PANTHER" id="PTHR43047:SF64">
    <property type="entry name" value="HISTIDINE KINASE CONTAINING CHEY-HOMOLOGOUS RECEIVER DOMAIN AND PAS DOMAIN-RELATED"/>
    <property type="match status" value="1"/>
</dbReference>
<dbReference type="Pfam" id="PF02743">
    <property type="entry name" value="dCache_1"/>
    <property type="match status" value="1"/>
</dbReference>
<dbReference type="Pfam" id="PF00512">
    <property type="entry name" value="HisKA"/>
    <property type="match status" value="1"/>
</dbReference>
<feature type="modified residue" description="Phosphohistidine" evidence="14">
    <location>
        <position position="1425"/>
    </location>
</feature>
<accession>A0ABN7Y8Z6</accession>
<comment type="caution">
    <text evidence="22">The sequence shown here is derived from an EMBL/GenBank/DDBJ whole genome shotgun (WGS) entry which is preliminary data.</text>
</comment>
<dbReference type="NCBIfam" id="TIGR00229">
    <property type="entry name" value="sensory_box"/>
    <property type="match status" value="3"/>
</dbReference>
<evidence type="ECO:0000259" key="18">
    <source>
        <dbReference type="PROSITE" id="PS50109"/>
    </source>
</evidence>
<dbReference type="Gene3D" id="1.20.120.160">
    <property type="entry name" value="HPT domain"/>
    <property type="match status" value="1"/>
</dbReference>
<name>A0ABN7Y8Z6_9BURK</name>